<name>A0ABV4XKC4_9CYAN</name>
<gene>
    <name evidence="1" type="ORF">ACE1CI_04385</name>
</gene>
<sequence>MKNKNFWLNIGIIALIVWSTTPLKAEAQAASSLVNRDCQSATPGRNLDYILKKGDSSITLGREVLPLLAYLSYDYSLSGDYFIPVGNPVEVVCNLKANFQSLKLVFGVHSGNSFAQPNNKILFGVYLDGNLAGTKEVIVGPKQEWTLNLQGVKNVALRAECISGKCPGLYFAEMSLR</sequence>
<dbReference type="RefSeq" id="WP_413261839.1">
    <property type="nucleotide sequence ID" value="NZ_JBHFNR010000024.1"/>
</dbReference>
<dbReference type="EMBL" id="JBHFNR010000024">
    <property type="protein sequence ID" value="MFB2892164.1"/>
    <property type="molecule type" value="Genomic_DNA"/>
</dbReference>
<dbReference type="Proteomes" id="UP001576784">
    <property type="component" value="Unassembled WGS sequence"/>
</dbReference>
<organism evidence="1 2">
    <name type="scientific">Floridaenema flaviceps BLCC-F50</name>
    <dbReference type="NCBI Taxonomy" id="3153642"/>
    <lineage>
        <taxon>Bacteria</taxon>
        <taxon>Bacillati</taxon>
        <taxon>Cyanobacteriota</taxon>
        <taxon>Cyanophyceae</taxon>
        <taxon>Oscillatoriophycideae</taxon>
        <taxon>Aerosakkonematales</taxon>
        <taxon>Aerosakkonemataceae</taxon>
        <taxon>Floridanema</taxon>
        <taxon>Floridanema flaviceps</taxon>
    </lineage>
</organism>
<evidence type="ECO:0000313" key="2">
    <source>
        <dbReference type="Proteomes" id="UP001576784"/>
    </source>
</evidence>
<proteinExistence type="predicted"/>
<keyword evidence="2" id="KW-1185">Reference proteome</keyword>
<comment type="caution">
    <text evidence="1">The sequence shown here is derived from an EMBL/GenBank/DDBJ whole genome shotgun (WGS) entry which is preliminary data.</text>
</comment>
<evidence type="ECO:0000313" key="1">
    <source>
        <dbReference type="EMBL" id="MFB2892164.1"/>
    </source>
</evidence>
<accession>A0ABV4XKC4</accession>
<protein>
    <submittedName>
        <fullName evidence="1">Uncharacterized protein</fullName>
    </submittedName>
</protein>
<reference evidence="1 2" key="1">
    <citation type="submission" date="2024-09" db="EMBL/GenBank/DDBJ databases">
        <title>Floridaenema gen nov. (Aerosakkonemataceae, Aerosakkonematales ord. nov., Cyanobacteria) from benthic tropical and subtropical fresh waters, with the description of four new species.</title>
        <authorList>
            <person name="Moretto J.A."/>
            <person name="Berthold D.E."/>
            <person name="Lefler F.W."/>
            <person name="Huang I.-S."/>
            <person name="Laughinghouse H. IV."/>
        </authorList>
    </citation>
    <scope>NUCLEOTIDE SEQUENCE [LARGE SCALE GENOMIC DNA]</scope>
    <source>
        <strain evidence="1 2">BLCC-F50</strain>
    </source>
</reference>